<reference evidence="1 2" key="1">
    <citation type="submission" date="2019-03" db="EMBL/GenBank/DDBJ databases">
        <title>First draft genome of Liparis tanakae, snailfish: a comprehensive survey of snailfish specific genes.</title>
        <authorList>
            <person name="Kim W."/>
            <person name="Song I."/>
            <person name="Jeong J.-H."/>
            <person name="Kim D."/>
            <person name="Kim S."/>
            <person name="Ryu S."/>
            <person name="Song J.Y."/>
            <person name="Lee S.K."/>
        </authorList>
    </citation>
    <scope>NUCLEOTIDE SEQUENCE [LARGE SCALE GENOMIC DNA]</scope>
    <source>
        <tissue evidence="1">Muscle</tissue>
    </source>
</reference>
<evidence type="ECO:0000313" key="2">
    <source>
        <dbReference type="Proteomes" id="UP000314294"/>
    </source>
</evidence>
<gene>
    <name evidence="1" type="ORF">EYF80_027502</name>
</gene>
<dbReference type="AlphaFoldDB" id="A0A4Z2H8M1"/>
<accession>A0A4Z2H8M1</accession>
<protein>
    <submittedName>
        <fullName evidence="1">Uncharacterized protein</fullName>
    </submittedName>
</protein>
<dbReference type="Proteomes" id="UP000314294">
    <property type="component" value="Unassembled WGS sequence"/>
</dbReference>
<comment type="caution">
    <text evidence="1">The sequence shown here is derived from an EMBL/GenBank/DDBJ whole genome shotgun (WGS) entry which is preliminary data.</text>
</comment>
<sequence length="78" mass="8609">MARPCKRGSHEGLREAAEVVVGRRSGWAGPALWRFSSVSPPMLHLHVGMKQRGWQVVLRVILPDPGLFPAVNHCTASR</sequence>
<dbReference type="EMBL" id="SRLO01000298">
    <property type="protein sequence ID" value="TNN62238.1"/>
    <property type="molecule type" value="Genomic_DNA"/>
</dbReference>
<name>A0A4Z2H8M1_9TELE</name>
<organism evidence="1 2">
    <name type="scientific">Liparis tanakae</name>
    <name type="common">Tanaka's snailfish</name>
    <dbReference type="NCBI Taxonomy" id="230148"/>
    <lineage>
        <taxon>Eukaryota</taxon>
        <taxon>Metazoa</taxon>
        <taxon>Chordata</taxon>
        <taxon>Craniata</taxon>
        <taxon>Vertebrata</taxon>
        <taxon>Euteleostomi</taxon>
        <taxon>Actinopterygii</taxon>
        <taxon>Neopterygii</taxon>
        <taxon>Teleostei</taxon>
        <taxon>Neoteleostei</taxon>
        <taxon>Acanthomorphata</taxon>
        <taxon>Eupercaria</taxon>
        <taxon>Perciformes</taxon>
        <taxon>Cottioidei</taxon>
        <taxon>Cottales</taxon>
        <taxon>Liparidae</taxon>
        <taxon>Liparis</taxon>
    </lineage>
</organism>
<evidence type="ECO:0000313" key="1">
    <source>
        <dbReference type="EMBL" id="TNN62238.1"/>
    </source>
</evidence>
<keyword evidence="2" id="KW-1185">Reference proteome</keyword>
<proteinExistence type="predicted"/>